<keyword evidence="2" id="KW-1185">Reference proteome</keyword>
<evidence type="ECO:0008006" key="3">
    <source>
        <dbReference type="Google" id="ProtNLM"/>
    </source>
</evidence>
<dbReference type="Gene3D" id="3.40.50.1110">
    <property type="entry name" value="SGNH hydrolase"/>
    <property type="match status" value="1"/>
</dbReference>
<proteinExistence type="predicted"/>
<dbReference type="Proteomes" id="UP000319040">
    <property type="component" value="Unassembled WGS sequence"/>
</dbReference>
<sequence>GPLRDEPAYTNIKEVTESSRLIYNDQKLYFIGIPTYLLNTQNDFGSDWHPSYRGQLKMAAHIIPTLSNILNWDYDDSEFRIIDSDFNMQKTK</sequence>
<accession>A0A521EXZ0</accession>
<dbReference type="GO" id="GO:0016788">
    <property type="term" value="F:hydrolase activity, acting on ester bonds"/>
    <property type="evidence" value="ECO:0007669"/>
    <property type="project" value="UniProtKB-ARBA"/>
</dbReference>
<dbReference type="EMBL" id="FXTB01000012">
    <property type="protein sequence ID" value="SMO88753.1"/>
    <property type="molecule type" value="Genomic_DNA"/>
</dbReference>
<feature type="non-terminal residue" evidence="1">
    <location>
        <position position="1"/>
    </location>
</feature>
<organism evidence="1 2">
    <name type="scientific">Saccharicrinis carchari</name>
    <dbReference type="NCBI Taxonomy" id="1168039"/>
    <lineage>
        <taxon>Bacteria</taxon>
        <taxon>Pseudomonadati</taxon>
        <taxon>Bacteroidota</taxon>
        <taxon>Bacteroidia</taxon>
        <taxon>Marinilabiliales</taxon>
        <taxon>Marinilabiliaceae</taxon>
        <taxon>Saccharicrinis</taxon>
    </lineage>
</organism>
<evidence type="ECO:0000313" key="2">
    <source>
        <dbReference type="Proteomes" id="UP000319040"/>
    </source>
</evidence>
<gene>
    <name evidence="1" type="ORF">SAMN06265379_1121</name>
</gene>
<name>A0A521EXZ0_SACCC</name>
<dbReference type="AlphaFoldDB" id="A0A521EXZ0"/>
<protein>
    <recommendedName>
        <fullName evidence="3">GDSL-like Lipase/Acylhydrolase family protein</fullName>
    </recommendedName>
</protein>
<reference evidence="1 2" key="1">
    <citation type="submission" date="2017-05" db="EMBL/GenBank/DDBJ databases">
        <authorList>
            <person name="Varghese N."/>
            <person name="Submissions S."/>
        </authorList>
    </citation>
    <scope>NUCLEOTIDE SEQUENCE [LARGE SCALE GENOMIC DNA]</scope>
    <source>
        <strain evidence="1 2">DSM 27040</strain>
    </source>
</reference>
<evidence type="ECO:0000313" key="1">
    <source>
        <dbReference type="EMBL" id="SMO88753.1"/>
    </source>
</evidence>
<dbReference type="InterPro" id="IPR036514">
    <property type="entry name" value="SGNH_hydro_sf"/>
</dbReference>